<feature type="domain" description="PH" evidence="2">
    <location>
        <begin position="71"/>
        <end position="199"/>
    </location>
</feature>
<dbReference type="AlphaFoldDB" id="A0A9Q9AHT0"/>
<dbReference type="Proteomes" id="UP001056384">
    <property type="component" value="Chromosome 1"/>
</dbReference>
<feature type="compositionally biased region" description="Basic and acidic residues" evidence="1">
    <location>
        <begin position="280"/>
        <end position="310"/>
    </location>
</feature>
<evidence type="ECO:0000313" key="4">
    <source>
        <dbReference type="Proteomes" id="UP001056384"/>
    </source>
</evidence>
<dbReference type="PROSITE" id="PS50003">
    <property type="entry name" value="PH_DOMAIN"/>
    <property type="match status" value="1"/>
</dbReference>
<dbReference type="InterPro" id="IPR001849">
    <property type="entry name" value="PH_domain"/>
</dbReference>
<dbReference type="PANTHER" id="PTHR42073">
    <property type="entry name" value="MEIOTIC EXPRESSION UP-REGULATED PROTEIN 6"/>
    <property type="match status" value="1"/>
</dbReference>
<evidence type="ECO:0000256" key="1">
    <source>
        <dbReference type="SAM" id="MobiDB-lite"/>
    </source>
</evidence>
<keyword evidence="4" id="KW-1185">Reference proteome</keyword>
<organism evidence="3 4">
    <name type="scientific">Septoria linicola</name>
    <dbReference type="NCBI Taxonomy" id="215465"/>
    <lineage>
        <taxon>Eukaryota</taxon>
        <taxon>Fungi</taxon>
        <taxon>Dikarya</taxon>
        <taxon>Ascomycota</taxon>
        <taxon>Pezizomycotina</taxon>
        <taxon>Dothideomycetes</taxon>
        <taxon>Dothideomycetidae</taxon>
        <taxon>Mycosphaerellales</taxon>
        <taxon>Mycosphaerellaceae</taxon>
        <taxon>Septoria</taxon>
    </lineage>
</organism>
<dbReference type="EMBL" id="CP099418">
    <property type="protein sequence ID" value="USW47153.1"/>
    <property type="molecule type" value="Genomic_DNA"/>
</dbReference>
<feature type="compositionally biased region" description="Basic and acidic residues" evidence="1">
    <location>
        <begin position="430"/>
        <end position="449"/>
    </location>
</feature>
<dbReference type="InterPro" id="IPR039712">
    <property type="entry name" value="Meu6"/>
</dbReference>
<feature type="region of interest" description="Disordered" evidence="1">
    <location>
        <begin position="1"/>
        <end position="65"/>
    </location>
</feature>
<evidence type="ECO:0000313" key="3">
    <source>
        <dbReference type="EMBL" id="USW47153.1"/>
    </source>
</evidence>
<feature type="compositionally biased region" description="Basic and acidic residues" evidence="1">
    <location>
        <begin position="470"/>
        <end position="479"/>
    </location>
</feature>
<dbReference type="InterPro" id="IPR039483">
    <property type="entry name" value="Meu6_PH_dom"/>
</dbReference>
<feature type="compositionally biased region" description="Polar residues" evidence="1">
    <location>
        <begin position="1"/>
        <end position="11"/>
    </location>
</feature>
<feature type="compositionally biased region" description="Basic and acidic residues" evidence="1">
    <location>
        <begin position="567"/>
        <end position="579"/>
    </location>
</feature>
<dbReference type="Pfam" id="PF15406">
    <property type="entry name" value="PH_6"/>
    <property type="match status" value="1"/>
</dbReference>
<accession>A0A9Q9AHT0</accession>
<reference evidence="3" key="1">
    <citation type="submission" date="2022-06" db="EMBL/GenBank/DDBJ databases">
        <title>Complete genome sequences of two strains of the flax pathogen Septoria linicola.</title>
        <authorList>
            <person name="Lapalu N."/>
            <person name="Simon A."/>
            <person name="Demenou B."/>
            <person name="Paumier D."/>
            <person name="Guillot M.-P."/>
            <person name="Gout L."/>
            <person name="Valade R."/>
        </authorList>
    </citation>
    <scope>NUCLEOTIDE SEQUENCE</scope>
    <source>
        <strain evidence="3">SE15195</strain>
    </source>
</reference>
<dbReference type="PANTHER" id="PTHR42073:SF1">
    <property type="entry name" value="MEIOTIC EXPRESSION UP-REGULATED PROTEIN 6"/>
    <property type="match status" value="1"/>
</dbReference>
<feature type="compositionally biased region" description="Low complexity" evidence="1">
    <location>
        <begin position="480"/>
        <end position="495"/>
    </location>
</feature>
<evidence type="ECO:0000259" key="2">
    <source>
        <dbReference type="PROSITE" id="PS50003"/>
    </source>
</evidence>
<sequence>MSDAQQQTTAPATEVLVTDPATATSITKDAPPAVEPVVDSEVPKVGTETATATTDAAPVEASTETAEKAVEPITEGQLAYKGPGLLKSIIPSKKEFWLSDEAVSPQNLDLYLRGEKPEISHAVVAWASQTGKGLLFFNKKGETTRSHPADVLALYDATDLKKPAQHEFSFRLNGDNHTFKATSDAERDGWYLSVERAIEHGKASKEEIRATEGYQAEIEKLNKPNVVGAATTRSLSKPKKSTDVPATERTGSSDGEVDEEKKKSQKSRSTSRGILGRFKSTKEETEQKVAEKKVEDEEKKAEKEETKAVEETPVLASTEAAPVVAGASAAEIPAAADVIADEKAVETPVEEKAKANKRGSIFGRVSSGWSGLRSPAKEKDVKEAELKPEAVGAAPVSENPPVLEPVVQDTTATTDSTAVTAIPALEEPVTETKPEEKKEEVATPNKEKNNFLSGIGGFIKRNRSVSPNTHKKEAAKTEDAAVVAAAEQTTTAEPVVKAEEPAIEGAAVAAEPSIETPADKVEEPKTEATTPNKRQSVLGSLGRRASKALNRMQAPKKENAAPATAEAKTEETTAVKPAEESALVDGEAKKTEPEAQQTIGDVVPEAVNVGQPKANPAVTATA</sequence>
<feature type="compositionally biased region" description="Polar residues" evidence="1">
    <location>
        <begin position="527"/>
        <end position="538"/>
    </location>
</feature>
<feature type="compositionally biased region" description="Basic and acidic residues" evidence="1">
    <location>
        <begin position="517"/>
        <end position="526"/>
    </location>
</feature>
<dbReference type="OrthoDB" id="5593352at2759"/>
<feature type="compositionally biased region" description="Basic and acidic residues" evidence="1">
    <location>
        <begin position="375"/>
        <end position="388"/>
    </location>
</feature>
<feature type="region of interest" description="Disordered" evidence="1">
    <location>
        <begin position="229"/>
        <end position="318"/>
    </location>
</feature>
<proteinExistence type="predicted"/>
<feature type="region of interest" description="Disordered" evidence="1">
    <location>
        <begin position="363"/>
        <end position="402"/>
    </location>
</feature>
<feature type="region of interest" description="Disordered" evidence="1">
    <location>
        <begin position="423"/>
        <end position="622"/>
    </location>
</feature>
<feature type="compositionally biased region" description="Low complexity" evidence="1">
    <location>
        <begin position="47"/>
        <end position="61"/>
    </location>
</feature>
<protein>
    <submittedName>
        <fullName evidence="3">Meiotic expression up-regulated protein</fullName>
    </submittedName>
</protein>
<name>A0A9Q9AHT0_9PEZI</name>
<gene>
    <name evidence="3" type="ORF">Slin15195_G004720</name>
</gene>